<dbReference type="AlphaFoldDB" id="A0A518IET7"/>
<dbReference type="OrthoDB" id="200319at2"/>
<proteinExistence type="predicted"/>
<gene>
    <name evidence="2" type="ORF">Enr17x_36770</name>
</gene>
<dbReference type="InterPro" id="IPR036249">
    <property type="entry name" value="Thioredoxin-like_sf"/>
</dbReference>
<keyword evidence="3" id="KW-1185">Reference proteome</keyword>
<reference evidence="2 3" key="1">
    <citation type="submission" date="2019-03" db="EMBL/GenBank/DDBJ databases">
        <title>Deep-cultivation of Planctomycetes and their phenomic and genomic characterization uncovers novel biology.</title>
        <authorList>
            <person name="Wiegand S."/>
            <person name="Jogler M."/>
            <person name="Boedeker C."/>
            <person name="Pinto D."/>
            <person name="Vollmers J."/>
            <person name="Rivas-Marin E."/>
            <person name="Kohn T."/>
            <person name="Peeters S.H."/>
            <person name="Heuer A."/>
            <person name="Rast P."/>
            <person name="Oberbeckmann S."/>
            <person name="Bunk B."/>
            <person name="Jeske O."/>
            <person name="Meyerdierks A."/>
            <person name="Storesund J.E."/>
            <person name="Kallscheuer N."/>
            <person name="Luecker S."/>
            <person name="Lage O.M."/>
            <person name="Pohl T."/>
            <person name="Merkel B.J."/>
            <person name="Hornburger P."/>
            <person name="Mueller R.-W."/>
            <person name="Bruemmer F."/>
            <person name="Labrenz M."/>
            <person name="Spormann A.M."/>
            <person name="Op den Camp H."/>
            <person name="Overmann J."/>
            <person name="Amann R."/>
            <person name="Jetten M.S.M."/>
            <person name="Mascher T."/>
            <person name="Medema M.H."/>
            <person name="Devos D.P."/>
            <person name="Kaster A.-K."/>
            <person name="Ovreas L."/>
            <person name="Rohde M."/>
            <person name="Galperin M.Y."/>
            <person name="Jogler C."/>
        </authorList>
    </citation>
    <scope>NUCLEOTIDE SEQUENCE [LARGE SCALE GENOMIC DNA]</scope>
    <source>
        <strain evidence="2 3">Enr17</strain>
    </source>
</reference>
<dbReference type="InterPro" id="IPR000866">
    <property type="entry name" value="AhpC/TSA"/>
</dbReference>
<dbReference type="Proteomes" id="UP000318313">
    <property type="component" value="Chromosome"/>
</dbReference>
<dbReference type="SUPFAM" id="SSF52833">
    <property type="entry name" value="Thioredoxin-like"/>
    <property type="match status" value="1"/>
</dbReference>
<dbReference type="InterPro" id="IPR013766">
    <property type="entry name" value="Thioredoxin_domain"/>
</dbReference>
<sequence>MDQNQFQAALATFPSSRGKTLDKLSEERPVLVVFLRHGGCPFCRQVLDQLHALSEQIEQRNLQLAIVHMMDNEQADQLLSRYDLQNVQHFSDPERKLYELFQVKRGNLSETIGPAIWWSGFKTTILSGYLPGIPGKDIQQLGAAVILDQSRVIASHFSQNSADLPDWDELLACEIPHDQ</sequence>
<evidence type="ECO:0000313" key="2">
    <source>
        <dbReference type="EMBL" id="QDV51621.1"/>
    </source>
</evidence>
<dbReference type="GO" id="GO:0016491">
    <property type="term" value="F:oxidoreductase activity"/>
    <property type="evidence" value="ECO:0007669"/>
    <property type="project" value="InterPro"/>
</dbReference>
<dbReference type="PANTHER" id="PTHR28630:SF3">
    <property type="entry name" value="PEROXIREDOXIN-LIKE 2C"/>
    <property type="match status" value="1"/>
</dbReference>
<organism evidence="2 3">
    <name type="scientific">Gimesia fumaroli</name>
    <dbReference type="NCBI Taxonomy" id="2527976"/>
    <lineage>
        <taxon>Bacteria</taxon>
        <taxon>Pseudomonadati</taxon>
        <taxon>Planctomycetota</taxon>
        <taxon>Planctomycetia</taxon>
        <taxon>Planctomycetales</taxon>
        <taxon>Planctomycetaceae</taxon>
        <taxon>Gimesia</taxon>
    </lineage>
</organism>
<dbReference type="NCBIfam" id="NF040769">
    <property type="entry name" value="SelL_rel_redox"/>
    <property type="match status" value="1"/>
</dbReference>
<dbReference type="Pfam" id="PF00578">
    <property type="entry name" value="AhpC-TSA"/>
    <property type="match status" value="1"/>
</dbReference>
<protein>
    <submittedName>
        <fullName evidence="2">AhpC/TSA family protein</fullName>
    </submittedName>
</protein>
<dbReference type="KEGG" id="gfm:Enr17x_36770"/>
<name>A0A518IET7_9PLAN</name>
<evidence type="ECO:0000259" key="1">
    <source>
        <dbReference type="PROSITE" id="PS51352"/>
    </source>
</evidence>
<dbReference type="Gene3D" id="3.40.30.10">
    <property type="entry name" value="Glutaredoxin"/>
    <property type="match status" value="1"/>
</dbReference>
<dbReference type="InterPro" id="IPR032801">
    <property type="entry name" value="PXL2A/B/C"/>
</dbReference>
<dbReference type="PROSITE" id="PS51352">
    <property type="entry name" value="THIOREDOXIN_2"/>
    <property type="match status" value="1"/>
</dbReference>
<evidence type="ECO:0000313" key="3">
    <source>
        <dbReference type="Proteomes" id="UP000318313"/>
    </source>
</evidence>
<dbReference type="PANTHER" id="PTHR28630">
    <property type="match status" value="1"/>
</dbReference>
<dbReference type="RefSeq" id="WP_145310952.1">
    <property type="nucleotide sequence ID" value="NZ_CP037452.1"/>
</dbReference>
<accession>A0A518IET7</accession>
<dbReference type="GO" id="GO:0016209">
    <property type="term" value="F:antioxidant activity"/>
    <property type="evidence" value="ECO:0007669"/>
    <property type="project" value="InterPro"/>
</dbReference>
<feature type="domain" description="Thioredoxin" evidence="1">
    <location>
        <begin position="2"/>
        <end position="152"/>
    </location>
</feature>
<dbReference type="EMBL" id="CP037452">
    <property type="protein sequence ID" value="QDV51621.1"/>
    <property type="molecule type" value="Genomic_DNA"/>
</dbReference>